<evidence type="ECO:0000313" key="3">
    <source>
        <dbReference type="EMBL" id="KAH7357960.1"/>
    </source>
</evidence>
<evidence type="ECO:0000256" key="1">
    <source>
        <dbReference type="ARBA" id="ARBA00022857"/>
    </source>
</evidence>
<keyword evidence="4" id="KW-1185">Reference proteome</keyword>
<dbReference type="EMBL" id="JAGPXD010000004">
    <property type="protein sequence ID" value="KAH7357960.1"/>
    <property type="molecule type" value="Genomic_DNA"/>
</dbReference>
<dbReference type="PANTHER" id="PTHR47706">
    <property type="entry name" value="NMRA-LIKE FAMILY PROTEIN"/>
    <property type="match status" value="1"/>
</dbReference>
<keyword evidence="2" id="KW-0560">Oxidoreductase</keyword>
<organism evidence="3 4">
    <name type="scientific">Plectosphaerella cucumerina</name>
    <dbReference type="NCBI Taxonomy" id="40658"/>
    <lineage>
        <taxon>Eukaryota</taxon>
        <taxon>Fungi</taxon>
        <taxon>Dikarya</taxon>
        <taxon>Ascomycota</taxon>
        <taxon>Pezizomycotina</taxon>
        <taxon>Sordariomycetes</taxon>
        <taxon>Hypocreomycetidae</taxon>
        <taxon>Glomerellales</taxon>
        <taxon>Plectosphaerellaceae</taxon>
        <taxon>Plectosphaerella</taxon>
    </lineage>
</organism>
<dbReference type="AlphaFoldDB" id="A0A8K0TG43"/>
<dbReference type="GO" id="GO:0016491">
    <property type="term" value="F:oxidoreductase activity"/>
    <property type="evidence" value="ECO:0007669"/>
    <property type="project" value="UniProtKB-KW"/>
</dbReference>
<comment type="caution">
    <text evidence="3">The sequence shown here is derived from an EMBL/GenBank/DDBJ whole genome shotgun (WGS) entry which is preliminary data.</text>
</comment>
<evidence type="ECO:0000256" key="2">
    <source>
        <dbReference type="ARBA" id="ARBA00023002"/>
    </source>
</evidence>
<accession>A0A8K0TG43</accession>
<name>A0A8K0TG43_9PEZI</name>
<dbReference type="SUPFAM" id="SSF51735">
    <property type="entry name" value="NAD(P)-binding Rossmann-fold domains"/>
    <property type="match status" value="1"/>
</dbReference>
<dbReference type="PANTHER" id="PTHR47706:SF2">
    <property type="entry name" value="ISOFLAVONE REDUCTASE FAMILY PROTEIN (AFU_ORTHOLOGUE AFUA_2G05290)"/>
    <property type="match status" value="1"/>
</dbReference>
<keyword evidence="1" id="KW-0521">NADP</keyword>
<evidence type="ECO:0008006" key="5">
    <source>
        <dbReference type="Google" id="ProtNLM"/>
    </source>
</evidence>
<proteinExistence type="predicted"/>
<dbReference type="Gene3D" id="3.40.50.720">
    <property type="entry name" value="NAD(P)-binding Rossmann-like Domain"/>
    <property type="match status" value="1"/>
</dbReference>
<dbReference type="Proteomes" id="UP000813385">
    <property type="component" value="Unassembled WGS sequence"/>
</dbReference>
<protein>
    <recommendedName>
        <fullName evidence="5">NmrA-like domain-containing protein</fullName>
    </recommendedName>
</protein>
<reference evidence="3" key="1">
    <citation type="journal article" date="2021" name="Nat. Commun.">
        <title>Genetic determinants of endophytism in the Arabidopsis root mycobiome.</title>
        <authorList>
            <person name="Mesny F."/>
            <person name="Miyauchi S."/>
            <person name="Thiergart T."/>
            <person name="Pickel B."/>
            <person name="Atanasova L."/>
            <person name="Karlsson M."/>
            <person name="Huettel B."/>
            <person name="Barry K.W."/>
            <person name="Haridas S."/>
            <person name="Chen C."/>
            <person name="Bauer D."/>
            <person name="Andreopoulos W."/>
            <person name="Pangilinan J."/>
            <person name="LaButti K."/>
            <person name="Riley R."/>
            <person name="Lipzen A."/>
            <person name="Clum A."/>
            <person name="Drula E."/>
            <person name="Henrissat B."/>
            <person name="Kohler A."/>
            <person name="Grigoriev I.V."/>
            <person name="Martin F.M."/>
            <person name="Hacquard S."/>
        </authorList>
    </citation>
    <scope>NUCLEOTIDE SEQUENCE</scope>
    <source>
        <strain evidence="3">MPI-CAGE-AT-0016</strain>
    </source>
</reference>
<gene>
    <name evidence="3" type="ORF">B0T11DRAFT_98220</name>
</gene>
<dbReference type="InterPro" id="IPR051609">
    <property type="entry name" value="NmrA/Isoflavone_reductase-like"/>
</dbReference>
<dbReference type="OrthoDB" id="419598at2759"/>
<dbReference type="InterPro" id="IPR036291">
    <property type="entry name" value="NAD(P)-bd_dom_sf"/>
</dbReference>
<sequence>MPTLALAGGTSPSLGRAIVTAVLQQTSWNVLILSRSTKTPLWLRAVDAAAKRHTIKAVDYASVDSLTAALRSQPVHTVVSVTSAVDGTQAQTQINLLHAAIGAGCKRYAPGQWAFGPKGYEDVPSMAWAIGGLREECVKHQSKLEIGFFNQGSFMNYFGLGTFTTPEAEEPEDVALEKYRIGWGYKAGEDAAAEGVQRQGPLADGSGAFLLGLKNGIAELPVRDDGEWPRITLTTSRDVGKFVAASLDLPKWELEMGMSGDTVTMGELLEAAETITGKKFQVTKITRQGLEKKLAATAEDDFMTRLWIDTNLAYTRDREDEVVLRPTLNRLCPDVKTVSAREYMEKCWADYQKA</sequence>
<evidence type="ECO:0000313" key="4">
    <source>
        <dbReference type="Proteomes" id="UP000813385"/>
    </source>
</evidence>